<gene>
    <name evidence="12" type="ORF">G4Y79_01520</name>
</gene>
<accession>A0A7S8IFL7</accession>
<dbReference type="RefSeq" id="WP_195171152.1">
    <property type="nucleotide sequence ID" value="NZ_CP062983.1"/>
</dbReference>
<evidence type="ECO:0000256" key="3">
    <source>
        <dbReference type="ARBA" id="ARBA00005300"/>
    </source>
</evidence>
<keyword evidence="8" id="KW-0255">Endonuclease</keyword>
<comment type="subunit">
    <text evidence="4">Monomer.</text>
</comment>
<keyword evidence="6" id="KW-0540">Nuclease</keyword>
<dbReference type="InterPro" id="IPR036397">
    <property type="entry name" value="RNaseH_sf"/>
</dbReference>
<dbReference type="Proteomes" id="UP000594468">
    <property type="component" value="Chromosome"/>
</dbReference>
<evidence type="ECO:0000256" key="1">
    <source>
        <dbReference type="ARBA" id="ARBA00000077"/>
    </source>
</evidence>
<evidence type="ECO:0000256" key="10">
    <source>
        <dbReference type="ARBA" id="ARBA00022842"/>
    </source>
</evidence>
<dbReference type="AlphaFoldDB" id="A0A7S8IFL7"/>
<dbReference type="EC" id="3.1.26.4" evidence="5"/>
<dbReference type="InterPro" id="IPR012337">
    <property type="entry name" value="RNaseH-like_sf"/>
</dbReference>
<keyword evidence="7" id="KW-0479">Metal-binding</keyword>
<sequence length="295" mass="32777">MNEITIYTDGSCQTQTRIGGWAVVLRCGEHRKVLSGSVADTTVNAMELTAVVNGLNALKEANQTVTLYTDSKYVSRGINEWLPDWIARGWQTAAKQPVANRELWEAVQTLLQTHTVTVKWIPREQNVEADGLAQEARLNHGMTSTTKSTQQTTHLMIAGSRDATPQMLDYARRAVRRAHDKGFTILVGDNPKGVDMVVVRECRRLQIPVIVAGAGNFPRNGGCKHGSYVKVHRDTYRASGGHLLNRYTVRDRWLVDQAQIGLFVWDGDSPGTKAGYDYATQRGKDAHLINFGMEV</sequence>
<dbReference type="GO" id="GO:0043137">
    <property type="term" value="P:DNA replication, removal of RNA primer"/>
    <property type="evidence" value="ECO:0007669"/>
    <property type="project" value="TreeGrafter"/>
</dbReference>
<comment type="similarity">
    <text evidence="3">Belongs to the RNase H family.</text>
</comment>
<evidence type="ECO:0000313" key="12">
    <source>
        <dbReference type="EMBL" id="QPC83083.1"/>
    </source>
</evidence>
<evidence type="ECO:0000256" key="9">
    <source>
        <dbReference type="ARBA" id="ARBA00022801"/>
    </source>
</evidence>
<keyword evidence="10" id="KW-0460">Magnesium</keyword>
<evidence type="ECO:0000256" key="6">
    <source>
        <dbReference type="ARBA" id="ARBA00022722"/>
    </source>
</evidence>
<dbReference type="GO" id="GO:0046872">
    <property type="term" value="F:metal ion binding"/>
    <property type="evidence" value="ECO:0007669"/>
    <property type="project" value="UniProtKB-KW"/>
</dbReference>
<dbReference type="SUPFAM" id="SSF102405">
    <property type="entry name" value="MCP/YpsA-like"/>
    <property type="match status" value="1"/>
</dbReference>
<comment type="cofactor">
    <cofactor evidence="2">
        <name>Mg(2+)</name>
        <dbReference type="ChEBI" id="CHEBI:18420"/>
    </cofactor>
</comment>
<comment type="catalytic activity">
    <reaction evidence="1">
        <text>Endonucleolytic cleavage to 5'-phosphomonoester.</text>
        <dbReference type="EC" id="3.1.26.4"/>
    </reaction>
</comment>
<dbReference type="InterPro" id="IPR022892">
    <property type="entry name" value="RNaseHI"/>
</dbReference>
<dbReference type="InterPro" id="IPR050092">
    <property type="entry name" value="RNase_H"/>
</dbReference>
<dbReference type="PANTHER" id="PTHR10642:SF26">
    <property type="entry name" value="RIBONUCLEASE H1"/>
    <property type="match status" value="1"/>
</dbReference>
<evidence type="ECO:0000256" key="4">
    <source>
        <dbReference type="ARBA" id="ARBA00011245"/>
    </source>
</evidence>
<reference evidence="12 13" key="1">
    <citation type="submission" date="2020-02" db="EMBL/GenBank/DDBJ databases">
        <authorList>
            <person name="Zheng R.K."/>
            <person name="Sun C.M."/>
        </authorList>
    </citation>
    <scope>NUCLEOTIDE SEQUENCE [LARGE SCALE GENOMIC DNA]</scope>
    <source>
        <strain evidence="13">rifampicinis</strain>
    </source>
</reference>
<dbReference type="Gene3D" id="3.30.420.10">
    <property type="entry name" value="Ribonuclease H-like superfamily/Ribonuclease H"/>
    <property type="match status" value="1"/>
</dbReference>
<dbReference type="Gene3D" id="3.40.50.450">
    <property type="match status" value="1"/>
</dbReference>
<protein>
    <recommendedName>
        <fullName evidence="5">ribonuclease H</fullName>
        <ecNumber evidence="5">3.1.26.4</ecNumber>
    </recommendedName>
</protein>
<evidence type="ECO:0000313" key="13">
    <source>
        <dbReference type="Proteomes" id="UP000594468"/>
    </source>
</evidence>
<dbReference type="EMBL" id="CP062983">
    <property type="protein sequence ID" value="QPC83083.1"/>
    <property type="molecule type" value="Genomic_DNA"/>
</dbReference>
<dbReference type="SUPFAM" id="SSF53098">
    <property type="entry name" value="Ribonuclease H-like"/>
    <property type="match status" value="1"/>
</dbReference>
<keyword evidence="9" id="KW-0378">Hydrolase</keyword>
<proteinExistence type="inferred from homology"/>
<evidence type="ECO:0000256" key="5">
    <source>
        <dbReference type="ARBA" id="ARBA00012180"/>
    </source>
</evidence>
<dbReference type="PANTHER" id="PTHR10642">
    <property type="entry name" value="RIBONUCLEASE H1"/>
    <property type="match status" value="1"/>
</dbReference>
<name>A0A7S8IFL7_9CHLR</name>
<dbReference type="Pfam" id="PF00075">
    <property type="entry name" value="RNase_H"/>
    <property type="match status" value="1"/>
</dbReference>
<dbReference type="KEGG" id="pmet:G4Y79_01520"/>
<evidence type="ECO:0000256" key="8">
    <source>
        <dbReference type="ARBA" id="ARBA00022759"/>
    </source>
</evidence>
<evidence type="ECO:0000256" key="7">
    <source>
        <dbReference type="ARBA" id="ARBA00022723"/>
    </source>
</evidence>
<evidence type="ECO:0000259" key="11">
    <source>
        <dbReference type="PROSITE" id="PS50879"/>
    </source>
</evidence>
<feature type="domain" description="RNase H type-1" evidence="11">
    <location>
        <begin position="1"/>
        <end position="138"/>
    </location>
</feature>
<dbReference type="InterPro" id="IPR002156">
    <property type="entry name" value="RNaseH_domain"/>
</dbReference>
<evidence type="ECO:0000256" key="2">
    <source>
        <dbReference type="ARBA" id="ARBA00001946"/>
    </source>
</evidence>
<organism evidence="12 13">
    <name type="scientific">Phototrophicus methaneseepsis</name>
    <dbReference type="NCBI Taxonomy" id="2710758"/>
    <lineage>
        <taxon>Bacteria</taxon>
        <taxon>Bacillati</taxon>
        <taxon>Chloroflexota</taxon>
        <taxon>Candidatus Thermofontia</taxon>
        <taxon>Phototrophicales</taxon>
        <taxon>Phototrophicaceae</taxon>
        <taxon>Phototrophicus</taxon>
    </lineage>
</organism>
<dbReference type="GO" id="GO:0003676">
    <property type="term" value="F:nucleic acid binding"/>
    <property type="evidence" value="ECO:0007669"/>
    <property type="project" value="InterPro"/>
</dbReference>
<dbReference type="CDD" id="cd09278">
    <property type="entry name" value="RNase_HI_prokaryote_like"/>
    <property type="match status" value="1"/>
</dbReference>
<dbReference type="PROSITE" id="PS50879">
    <property type="entry name" value="RNASE_H_1"/>
    <property type="match status" value="1"/>
</dbReference>
<keyword evidence="13" id="KW-1185">Reference proteome</keyword>
<dbReference type="GO" id="GO:0004523">
    <property type="term" value="F:RNA-DNA hybrid ribonuclease activity"/>
    <property type="evidence" value="ECO:0007669"/>
    <property type="project" value="UniProtKB-EC"/>
</dbReference>